<dbReference type="Pfam" id="PF07575">
    <property type="entry name" value="Nucleopor_Nup85"/>
    <property type="match status" value="1"/>
</dbReference>
<dbReference type="Proteomes" id="UP001194696">
    <property type="component" value="Unassembled WGS sequence"/>
</dbReference>
<keyword evidence="8 9" id="KW-0539">Nucleus</keyword>
<comment type="function">
    <text evidence="9">Functions as a component of the nuclear pore complex (NPC).</text>
</comment>
<dbReference type="PANTHER" id="PTHR13373">
    <property type="entry name" value="FROUNT PROTEIN-RELATED"/>
    <property type="match status" value="1"/>
</dbReference>
<proteinExistence type="inferred from homology"/>
<keyword evidence="11" id="KW-1185">Reference proteome</keyword>
<evidence type="ECO:0000256" key="8">
    <source>
        <dbReference type="ARBA" id="ARBA00023242"/>
    </source>
</evidence>
<comment type="similarity">
    <text evidence="2 9">Belongs to the nucleoporin Nup85 family.</text>
</comment>
<evidence type="ECO:0000256" key="1">
    <source>
        <dbReference type="ARBA" id="ARBA00004567"/>
    </source>
</evidence>
<keyword evidence="4 9" id="KW-0509">mRNA transport</keyword>
<keyword evidence="5 9" id="KW-0653">Protein transport</keyword>
<evidence type="ECO:0000256" key="3">
    <source>
        <dbReference type="ARBA" id="ARBA00022448"/>
    </source>
</evidence>
<keyword evidence="6 9" id="KW-0811">Translocation</keyword>
<keyword evidence="3 9" id="KW-0813">Transport</keyword>
<evidence type="ECO:0000313" key="11">
    <source>
        <dbReference type="Proteomes" id="UP001194696"/>
    </source>
</evidence>
<evidence type="ECO:0000256" key="9">
    <source>
        <dbReference type="RuleBase" id="RU365073"/>
    </source>
</evidence>
<name>A0ABQ7JJV2_9FUNG</name>
<reference evidence="10 11" key="1">
    <citation type="journal article" date="2020" name="Fungal Divers.">
        <title>Resolving the Mortierellaceae phylogeny through synthesis of multi-gene phylogenetics and phylogenomics.</title>
        <authorList>
            <person name="Vandepol N."/>
            <person name="Liber J."/>
            <person name="Desiro A."/>
            <person name="Na H."/>
            <person name="Kennedy M."/>
            <person name="Barry K."/>
            <person name="Grigoriev I.V."/>
            <person name="Miller A.N."/>
            <person name="O'Donnell K."/>
            <person name="Stajich J.E."/>
            <person name="Bonito G."/>
        </authorList>
    </citation>
    <scope>NUCLEOTIDE SEQUENCE [LARGE SCALE GENOMIC DNA]</scope>
    <source>
        <strain evidence="10 11">AD045</strain>
    </source>
</reference>
<dbReference type="EMBL" id="JAAAIM010001623">
    <property type="protein sequence ID" value="KAG0276973.1"/>
    <property type="molecule type" value="Genomic_DNA"/>
</dbReference>
<keyword evidence="7 9" id="KW-0906">Nuclear pore complex</keyword>
<organism evidence="10 11">
    <name type="scientific">Linnemannia gamsii</name>
    <dbReference type="NCBI Taxonomy" id="64522"/>
    <lineage>
        <taxon>Eukaryota</taxon>
        <taxon>Fungi</taxon>
        <taxon>Fungi incertae sedis</taxon>
        <taxon>Mucoromycota</taxon>
        <taxon>Mortierellomycotina</taxon>
        <taxon>Mortierellomycetes</taxon>
        <taxon>Mortierellales</taxon>
        <taxon>Mortierellaceae</taxon>
        <taxon>Linnemannia</taxon>
    </lineage>
</organism>
<dbReference type="PANTHER" id="PTHR13373:SF21">
    <property type="entry name" value="NUCLEAR PORE COMPLEX PROTEIN NUP85"/>
    <property type="match status" value="1"/>
</dbReference>
<keyword evidence="9" id="KW-0472">Membrane</keyword>
<comment type="subunit">
    <text evidence="9">Component of the nuclear pore complex (NPC).</text>
</comment>
<gene>
    <name evidence="10" type="primary">NUP85</name>
    <name evidence="10" type="ORF">BGZ96_003064</name>
</gene>
<dbReference type="InterPro" id="IPR011502">
    <property type="entry name" value="Nucleoporin_Nup85"/>
</dbReference>
<sequence>MSKGIPLIQPSSTALNTNAATAKRSIFSAPTVDLNPNPNDGIVLDMDRDQKDEEYVAVLHLDPSPIKKGVSAESWAKTNRTLRSTFRPTTNEIAVYVAGRKAAEEFPTKQKSSVEDNTIFLCQAAIPESRIPFIEKTFEVFLDIASRNPYKAGGSEDYKHHLQRYNNAIQQHLARLYVKAKMNDTLEIDQETILMESFSDVWQLAEAVFLTSDGNRSIAFMFSEWLAFHDASQDAELGKTLLEDPSRLTHPEFWPYIRRCLLKGMIESAIFMLEQTLNDEEDEHVANALEDLVRVLRDTPSEKNLPPGEPHSRHIKWKEECKKFTLSKHVKHLGKAAKEVMKVLSCDVEDIIDVSDRWEEAVSGTLLFVHPDCERDNIGPILETCLPPFLESTDVTLLDRIKIAILQLDDVKTIRLCGEFHPWLVAHLSSVLQQYGYLDMSAVDLQDIAAQGWDSNIQDFFVIGYAQSLMSNLSLWEIVAGYLLRCGHTGRSTLSEWICHVPLDSSEKAHKVLRFCEENNLKDSLRSINRVMAVEEEKRGEYAQAIQHFIVSRDLDRVAKVVDNLILGYLERGQFDLDDTLASIEALDTTSSHVHFLRSYAGFHRDYKNGKLALAGGALVKLLSRGTAPKKYWVVLLLDALPLLENKQQVIFDSNDTFVLMQCLEELVGSQYRSEYLQLLPQPNPDSTSTVEEKEAQLDVLRLSLTRNLARSFVHPPHRPDVDVVMA</sequence>
<protein>
    <recommendedName>
        <fullName evidence="9">Nuclear pore complex protein Nup85</fullName>
    </recommendedName>
</protein>
<comment type="subcellular location">
    <subcellularLocation>
        <location evidence="1 9">Nucleus</location>
        <location evidence="1 9">Nuclear pore complex</location>
    </subcellularLocation>
</comment>
<comment type="caution">
    <text evidence="10">The sequence shown here is derived from an EMBL/GenBank/DDBJ whole genome shotgun (WGS) entry which is preliminary data.</text>
</comment>
<accession>A0ABQ7JJV2</accession>
<evidence type="ECO:0000256" key="4">
    <source>
        <dbReference type="ARBA" id="ARBA00022816"/>
    </source>
</evidence>
<evidence type="ECO:0000256" key="7">
    <source>
        <dbReference type="ARBA" id="ARBA00023132"/>
    </source>
</evidence>
<evidence type="ECO:0000256" key="5">
    <source>
        <dbReference type="ARBA" id="ARBA00022927"/>
    </source>
</evidence>
<evidence type="ECO:0000313" key="10">
    <source>
        <dbReference type="EMBL" id="KAG0276973.1"/>
    </source>
</evidence>
<evidence type="ECO:0000256" key="6">
    <source>
        <dbReference type="ARBA" id="ARBA00023010"/>
    </source>
</evidence>
<evidence type="ECO:0000256" key="2">
    <source>
        <dbReference type="ARBA" id="ARBA00005573"/>
    </source>
</evidence>